<dbReference type="Proteomes" id="UP000053105">
    <property type="component" value="Unassembled WGS sequence"/>
</dbReference>
<name>A0A0M9A0Y1_9HYME</name>
<evidence type="ECO:0000313" key="2">
    <source>
        <dbReference type="Proteomes" id="UP000053105"/>
    </source>
</evidence>
<protein>
    <submittedName>
        <fullName evidence="1">Uncharacterized protein</fullName>
    </submittedName>
</protein>
<dbReference type="EMBL" id="KQ435774">
    <property type="protein sequence ID" value="KOX75115.1"/>
    <property type="molecule type" value="Genomic_DNA"/>
</dbReference>
<dbReference type="AlphaFoldDB" id="A0A0M9A0Y1"/>
<keyword evidence="2" id="KW-1185">Reference proteome</keyword>
<evidence type="ECO:0000313" key="1">
    <source>
        <dbReference type="EMBL" id="KOX75115.1"/>
    </source>
</evidence>
<reference evidence="1 2" key="1">
    <citation type="submission" date="2015-07" db="EMBL/GenBank/DDBJ databases">
        <title>The genome of Melipona quadrifasciata.</title>
        <authorList>
            <person name="Pan H."/>
            <person name="Kapheim K."/>
        </authorList>
    </citation>
    <scope>NUCLEOTIDE SEQUENCE [LARGE SCALE GENOMIC DNA]</scope>
    <source>
        <strain evidence="1">0111107301</strain>
        <tissue evidence="1">Whole body</tissue>
    </source>
</reference>
<proteinExistence type="predicted"/>
<organism evidence="1 2">
    <name type="scientific">Melipona quadrifasciata</name>
    <dbReference type="NCBI Taxonomy" id="166423"/>
    <lineage>
        <taxon>Eukaryota</taxon>
        <taxon>Metazoa</taxon>
        <taxon>Ecdysozoa</taxon>
        <taxon>Arthropoda</taxon>
        <taxon>Hexapoda</taxon>
        <taxon>Insecta</taxon>
        <taxon>Pterygota</taxon>
        <taxon>Neoptera</taxon>
        <taxon>Endopterygota</taxon>
        <taxon>Hymenoptera</taxon>
        <taxon>Apocrita</taxon>
        <taxon>Aculeata</taxon>
        <taxon>Apoidea</taxon>
        <taxon>Anthophila</taxon>
        <taxon>Apidae</taxon>
        <taxon>Melipona</taxon>
    </lineage>
</organism>
<sequence length="130" mass="14961">MKTLSKIGVVEHSLEHVPIVLLLDEVAYNQQISFCIAQGLSLDETNVRASVTTDQLTTVSDLERSVKFARRRWHCIELLIEFRMIARTKSNNMSEKRNTYDMDVFSIKNLTTWKTSNKAPHRSLLFTTTS</sequence>
<gene>
    <name evidence="1" type="ORF">WN51_13422</name>
</gene>
<accession>A0A0M9A0Y1</accession>